<name>A0A5P1E2A7_ASPOF</name>
<dbReference type="SMART" id="SM00575">
    <property type="entry name" value="ZnF_PMZ"/>
    <property type="match status" value="1"/>
</dbReference>
<dbReference type="OMA" id="SHACATM"/>
<evidence type="ECO:0000259" key="5">
    <source>
        <dbReference type="PROSITE" id="PS50966"/>
    </source>
</evidence>
<sequence>MVEHIRKQIIVRMSNRRLLGDKWVGYLCPQAEMVLKENIEKGHPLDVKKAAADIFEMQAHKTTRVDLEKKTCTCRAWDVMRIPCKHAYAVISYMKRDIYQYCDWFMSTEEFKKSYDPILYPITDYEKRSVPRDEIELLPPYTTKKREK</sequence>
<keyword evidence="1" id="KW-0479">Metal-binding</keyword>
<dbReference type="InterPro" id="IPR007527">
    <property type="entry name" value="Znf_SWIM"/>
</dbReference>
<protein>
    <recommendedName>
        <fullName evidence="5">SWIM-type domain-containing protein</fullName>
    </recommendedName>
</protein>
<evidence type="ECO:0000256" key="1">
    <source>
        <dbReference type="ARBA" id="ARBA00022723"/>
    </source>
</evidence>
<evidence type="ECO:0000256" key="4">
    <source>
        <dbReference type="PROSITE-ProRule" id="PRU00325"/>
    </source>
</evidence>
<feature type="domain" description="SWIM-type" evidence="5">
    <location>
        <begin position="63"/>
        <end position="95"/>
    </location>
</feature>
<dbReference type="PROSITE" id="PS50966">
    <property type="entry name" value="ZF_SWIM"/>
    <property type="match status" value="1"/>
</dbReference>
<dbReference type="GO" id="GO:0008270">
    <property type="term" value="F:zinc ion binding"/>
    <property type="evidence" value="ECO:0007669"/>
    <property type="project" value="UniProtKB-KW"/>
</dbReference>
<evidence type="ECO:0000256" key="3">
    <source>
        <dbReference type="ARBA" id="ARBA00022833"/>
    </source>
</evidence>
<dbReference type="Proteomes" id="UP000243459">
    <property type="component" value="Chromosome 10"/>
</dbReference>
<dbReference type="EMBL" id="CM007390">
    <property type="protein sequence ID" value="ONK56638.1"/>
    <property type="molecule type" value="Genomic_DNA"/>
</dbReference>
<dbReference type="InterPro" id="IPR006564">
    <property type="entry name" value="Znf_PMZ"/>
</dbReference>
<evidence type="ECO:0000256" key="2">
    <source>
        <dbReference type="ARBA" id="ARBA00022771"/>
    </source>
</evidence>
<reference evidence="7" key="1">
    <citation type="journal article" date="2017" name="Nat. Commun.">
        <title>The asparagus genome sheds light on the origin and evolution of a young Y chromosome.</title>
        <authorList>
            <person name="Harkess A."/>
            <person name="Zhou J."/>
            <person name="Xu C."/>
            <person name="Bowers J.E."/>
            <person name="Van der Hulst R."/>
            <person name="Ayyampalayam S."/>
            <person name="Mercati F."/>
            <person name="Riccardi P."/>
            <person name="McKain M.R."/>
            <person name="Kakrana A."/>
            <person name="Tang H."/>
            <person name="Ray J."/>
            <person name="Groenendijk J."/>
            <person name="Arikit S."/>
            <person name="Mathioni S.M."/>
            <person name="Nakano M."/>
            <person name="Shan H."/>
            <person name="Telgmann-Rauber A."/>
            <person name="Kanno A."/>
            <person name="Yue Z."/>
            <person name="Chen H."/>
            <person name="Li W."/>
            <person name="Chen Y."/>
            <person name="Xu X."/>
            <person name="Zhang Y."/>
            <person name="Luo S."/>
            <person name="Chen H."/>
            <person name="Gao J."/>
            <person name="Mao Z."/>
            <person name="Pires J.C."/>
            <person name="Luo M."/>
            <person name="Kudrna D."/>
            <person name="Wing R.A."/>
            <person name="Meyers B.C."/>
            <person name="Yi K."/>
            <person name="Kong H."/>
            <person name="Lavrijsen P."/>
            <person name="Sunseri F."/>
            <person name="Falavigna A."/>
            <person name="Ye Y."/>
            <person name="Leebens-Mack J.H."/>
            <person name="Chen G."/>
        </authorList>
    </citation>
    <scope>NUCLEOTIDE SEQUENCE [LARGE SCALE GENOMIC DNA]</scope>
    <source>
        <strain evidence="7">cv. DH0086</strain>
    </source>
</reference>
<organism evidence="6 7">
    <name type="scientific">Asparagus officinalis</name>
    <name type="common">Garden asparagus</name>
    <dbReference type="NCBI Taxonomy" id="4686"/>
    <lineage>
        <taxon>Eukaryota</taxon>
        <taxon>Viridiplantae</taxon>
        <taxon>Streptophyta</taxon>
        <taxon>Embryophyta</taxon>
        <taxon>Tracheophyta</taxon>
        <taxon>Spermatophyta</taxon>
        <taxon>Magnoliopsida</taxon>
        <taxon>Liliopsida</taxon>
        <taxon>Asparagales</taxon>
        <taxon>Asparagaceae</taxon>
        <taxon>Asparagoideae</taxon>
        <taxon>Asparagus</taxon>
    </lineage>
</organism>
<dbReference type="Pfam" id="PF04434">
    <property type="entry name" value="SWIM"/>
    <property type="match status" value="1"/>
</dbReference>
<dbReference type="PANTHER" id="PTHR31973:SF187">
    <property type="entry name" value="MUTATOR TRANSPOSASE MUDRA PROTEIN"/>
    <property type="match status" value="1"/>
</dbReference>
<dbReference type="PANTHER" id="PTHR31973">
    <property type="entry name" value="POLYPROTEIN, PUTATIVE-RELATED"/>
    <property type="match status" value="1"/>
</dbReference>
<keyword evidence="3" id="KW-0862">Zinc</keyword>
<dbReference type="OrthoDB" id="690464at2759"/>
<keyword evidence="2 4" id="KW-0863">Zinc-finger</keyword>
<dbReference type="Gramene" id="ONK56638">
    <property type="protein sequence ID" value="ONK56638"/>
    <property type="gene ID" value="A4U43_C10F11090"/>
</dbReference>
<evidence type="ECO:0000313" key="7">
    <source>
        <dbReference type="Proteomes" id="UP000243459"/>
    </source>
</evidence>
<keyword evidence="7" id="KW-1185">Reference proteome</keyword>
<proteinExistence type="predicted"/>
<accession>A0A5P1E2A7</accession>
<dbReference type="AlphaFoldDB" id="A0A5P1E2A7"/>
<gene>
    <name evidence="6" type="ORF">A4U43_C10F11090</name>
</gene>
<evidence type="ECO:0000313" key="6">
    <source>
        <dbReference type="EMBL" id="ONK56638.1"/>
    </source>
</evidence>